<dbReference type="CDD" id="cd19481">
    <property type="entry name" value="RecA-like_protease"/>
    <property type="match status" value="1"/>
</dbReference>
<dbReference type="Proteomes" id="UP000799770">
    <property type="component" value="Unassembled WGS sequence"/>
</dbReference>
<dbReference type="GO" id="GO:0016887">
    <property type="term" value="F:ATP hydrolysis activity"/>
    <property type="evidence" value="ECO:0007669"/>
    <property type="project" value="InterPro"/>
</dbReference>
<evidence type="ECO:0000313" key="3">
    <source>
        <dbReference type="Proteomes" id="UP000799770"/>
    </source>
</evidence>
<dbReference type="InterPro" id="IPR003959">
    <property type="entry name" value="ATPase_AAA_core"/>
</dbReference>
<proteinExistence type="predicted"/>
<feature type="domain" description="AAA+ ATPase" evidence="1">
    <location>
        <begin position="564"/>
        <end position="691"/>
    </location>
</feature>
<dbReference type="EMBL" id="ML977317">
    <property type="protein sequence ID" value="KAF2118078.1"/>
    <property type="molecule type" value="Genomic_DNA"/>
</dbReference>
<dbReference type="Gene3D" id="3.40.50.300">
    <property type="entry name" value="P-loop containing nucleotide triphosphate hydrolases"/>
    <property type="match status" value="1"/>
</dbReference>
<dbReference type="InterPro" id="IPR027417">
    <property type="entry name" value="P-loop_NTPase"/>
</dbReference>
<keyword evidence="3" id="KW-1185">Reference proteome</keyword>
<accession>A0A6A5ZI43</accession>
<keyword evidence="2" id="KW-0378">Hydrolase</keyword>
<dbReference type="SMART" id="SM00382">
    <property type="entry name" value="AAA"/>
    <property type="match status" value="1"/>
</dbReference>
<dbReference type="PANTHER" id="PTHR46411:SF2">
    <property type="entry name" value="AAA+ ATPASE DOMAIN-CONTAINING PROTEIN"/>
    <property type="match status" value="1"/>
</dbReference>
<dbReference type="Pfam" id="PF22942">
    <property type="entry name" value="DUF7025"/>
    <property type="match status" value="1"/>
</dbReference>
<dbReference type="PANTHER" id="PTHR46411">
    <property type="entry name" value="FAMILY ATPASE, PUTATIVE-RELATED"/>
    <property type="match status" value="1"/>
</dbReference>
<dbReference type="AlphaFoldDB" id="A0A6A5ZI43"/>
<evidence type="ECO:0000259" key="1">
    <source>
        <dbReference type="SMART" id="SM00382"/>
    </source>
</evidence>
<evidence type="ECO:0000313" key="2">
    <source>
        <dbReference type="EMBL" id="KAF2118078.1"/>
    </source>
</evidence>
<reference evidence="2" key="1">
    <citation type="journal article" date="2020" name="Stud. Mycol.">
        <title>101 Dothideomycetes genomes: a test case for predicting lifestyles and emergence of pathogens.</title>
        <authorList>
            <person name="Haridas S."/>
            <person name="Albert R."/>
            <person name="Binder M."/>
            <person name="Bloem J."/>
            <person name="Labutti K."/>
            <person name="Salamov A."/>
            <person name="Andreopoulos B."/>
            <person name="Baker S."/>
            <person name="Barry K."/>
            <person name="Bills G."/>
            <person name="Bluhm B."/>
            <person name="Cannon C."/>
            <person name="Castanera R."/>
            <person name="Culley D."/>
            <person name="Daum C."/>
            <person name="Ezra D."/>
            <person name="Gonzalez J."/>
            <person name="Henrissat B."/>
            <person name="Kuo A."/>
            <person name="Liang C."/>
            <person name="Lipzen A."/>
            <person name="Lutzoni F."/>
            <person name="Magnuson J."/>
            <person name="Mondo S."/>
            <person name="Nolan M."/>
            <person name="Ohm R."/>
            <person name="Pangilinan J."/>
            <person name="Park H.-J."/>
            <person name="Ramirez L."/>
            <person name="Alfaro M."/>
            <person name="Sun H."/>
            <person name="Tritt A."/>
            <person name="Yoshinaga Y."/>
            <person name="Zwiers L.-H."/>
            <person name="Turgeon B."/>
            <person name="Goodwin S."/>
            <person name="Spatafora J."/>
            <person name="Crous P."/>
            <person name="Grigoriev I."/>
        </authorList>
    </citation>
    <scope>NUCLEOTIDE SEQUENCE</scope>
    <source>
        <strain evidence="2">CBS 627.86</strain>
    </source>
</reference>
<dbReference type="Pfam" id="PF00004">
    <property type="entry name" value="AAA"/>
    <property type="match status" value="1"/>
</dbReference>
<dbReference type="InterPro" id="IPR054289">
    <property type="entry name" value="DUF7025"/>
</dbReference>
<dbReference type="GO" id="GO:0005524">
    <property type="term" value="F:ATP binding"/>
    <property type="evidence" value="ECO:0007669"/>
    <property type="project" value="InterPro"/>
</dbReference>
<gene>
    <name evidence="2" type="ORF">BDV96DRAFT_569200</name>
</gene>
<protein>
    <submittedName>
        <fullName evidence="2">P-loop containing nucleoside triphosphate hydrolase protein</fullName>
    </submittedName>
</protein>
<dbReference type="InterPro" id="IPR003593">
    <property type="entry name" value="AAA+_ATPase"/>
</dbReference>
<sequence>MASLQGIENPAKLALLSQQRTTNAPQHVFDASQFKLAVDQDVSANVIEKLQKEFGDDMAGAIDKFLDVEQKTSKHSENVDKNEATTKAQDIDPNADPFGRKAFVVRDRFWDKVKRQHVIQKPAKPRAESKKHKKPIILVRRDYQENMIDFTTALVISGAVLRNALRHIFRGAAGFTLTESDSTELTPGFMFWARPELELLVEHYRSVQDRQSAFEIDAALKFIASEFEELLSVIPTLLPHSITFEYLWAILPPDCLVVGKDYLNFHCIWCVRNHSIEQTQDGVFLTMNAEYLMWDGSKVGKVETALRIPLFAGVKLISDLSYIPLKYHQRRGEIIKSVRERSSSALEFWTPEFRHLEHHGTGIAEVYDKVEPYPFSGRVIIDPKMMQQMQPANKVMPRARNIGEPRTISRTCIADLTTDEQKPEILTTLLTEVGKTTTAGINEPPPRIPRMRRSRGFTTYHFDDGHSDDDASALVHKDKNAPPKIPELSEVQMLLVSGLLYGYSLREGKWGAFAIDRVAPIVWNSTIFTSLVLTPSLKDTIYRLVTAHTLNTTSFDDFVTGKGRGLIGLFFGPPGAGKTLTAEAIAETAKMPLYAVSSGALGHEATQIHERLSVILKLAGHWKAVLLLDEADVFLAQRRVEDIERNAIVSIFLRELEYYGGILLLTTNQVEVIDEAFQSRIHLSLRYPSLDAPARLKIWRNFMEIARGSKGINVDVDEGVLEELADIPLNGRQIKNTVSIAVKIATTTESHTLTAESLKDTIRLLQHSPFSNTKVEVTTTNRAY</sequence>
<dbReference type="SUPFAM" id="SSF52540">
    <property type="entry name" value="P-loop containing nucleoside triphosphate hydrolases"/>
    <property type="match status" value="1"/>
</dbReference>
<organism evidence="2 3">
    <name type="scientific">Lophiotrema nucula</name>
    <dbReference type="NCBI Taxonomy" id="690887"/>
    <lineage>
        <taxon>Eukaryota</taxon>
        <taxon>Fungi</taxon>
        <taxon>Dikarya</taxon>
        <taxon>Ascomycota</taxon>
        <taxon>Pezizomycotina</taxon>
        <taxon>Dothideomycetes</taxon>
        <taxon>Pleosporomycetidae</taxon>
        <taxon>Pleosporales</taxon>
        <taxon>Lophiotremataceae</taxon>
        <taxon>Lophiotrema</taxon>
    </lineage>
</organism>
<dbReference type="OrthoDB" id="10042665at2759"/>
<name>A0A6A5ZI43_9PLEO</name>